<keyword evidence="2" id="KW-1185">Reference proteome</keyword>
<sequence length="153" mass="16670">MAKRRVIRKAMKLFSIFIHPYRSQGELQPVAVVLQILHKAVHGPDGTDSVVLSCQVAAPLCTFLLSVSSEDQSICSVRVSVGLVVRPAAGQRGNVPWKLRGEDLDLGLGSEVNHQETLGVKHTMFWSVSSAWVGSEGFLLLMSGSVKESFHQC</sequence>
<comment type="caution">
    <text evidence="1">The sequence shown here is derived from an EMBL/GenBank/DDBJ whole genome shotgun (WGS) entry which is preliminary data.</text>
</comment>
<evidence type="ECO:0000313" key="1">
    <source>
        <dbReference type="EMBL" id="PWA28658.1"/>
    </source>
</evidence>
<evidence type="ECO:0000313" key="2">
    <source>
        <dbReference type="Proteomes" id="UP000250572"/>
    </source>
</evidence>
<accession>A0A315W9X6</accession>
<reference evidence="1 2" key="1">
    <citation type="journal article" date="2018" name="G3 (Bethesda)">
        <title>A High-Quality Reference Genome for the Invasive Mosquitofish Gambusia affinis Using a Chicago Library.</title>
        <authorList>
            <person name="Hoffberg S.L."/>
            <person name="Troendle N.J."/>
            <person name="Glenn T.C."/>
            <person name="Mahmud O."/>
            <person name="Louha S."/>
            <person name="Chalopin D."/>
            <person name="Bennetzen J.L."/>
            <person name="Mauricio R."/>
        </authorList>
    </citation>
    <scope>NUCLEOTIDE SEQUENCE [LARGE SCALE GENOMIC DNA]</scope>
    <source>
        <strain evidence="1">NE01/NJP1002.9</strain>
        <tissue evidence="1">Muscle</tissue>
    </source>
</reference>
<dbReference type="AlphaFoldDB" id="A0A315W9X6"/>
<dbReference type="Proteomes" id="UP000250572">
    <property type="component" value="Unassembled WGS sequence"/>
</dbReference>
<proteinExistence type="predicted"/>
<name>A0A315W9X6_GAMAF</name>
<dbReference type="EMBL" id="NHOQ01000756">
    <property type="protein sequence ID" value="PWA28658.1"/>
    <property type="molecule type" value="Genomic_DNA"/>
</dbReference>
<organism evidence="1 2">
    <name type="scientific">Gambusia affinis</name>
    <name type="common">Western mosquitofish</name>
    <name type="synonym">Heterandria affinis</name>
    <dbReference type="NCBI Taxonomy" id="33528"/>
    <lineage>
        <taxon>Eukaryota</taxon>
        <taxon>Metazoa</taxon>
        <taxon>Chordata</taxon>
        <taxon>Craniata</taxon>
        <taxon>Vertebrata</taxon>
        <taxon>Euteleostomi</taxon>
        <taxon>Actinopterygii</taxon>
        <taxon>Neopterygii</taxon>
        <taxon>Teleostei</taxon>
        <taxon>Neoteleostei</taxon>
        <taxon>Acanthomorphata</taxon>
        <taxon>Ovalentaria</taxon>
        <taxon>Atherinomorphae</taxon>
        <taxon>Cyprinodontiformes</taxon>
        <taxon>Poeciliidae</taxon>
        <taxon>Poeciliinae</taxon>
        <taxon>Gambusia</taxon>
    </lineage>
</organism>
<protein>
    <submittedName>
        <fullName evidence="1">Uncharacterized protein</fullName>
    </submittedName>
</protein>
<gene>
    <name evidence="1" type="ORF">CCH79_00019837</name>
</gene>